<dbReference type="Proteomes" id="UP001154329">
    <property type="component" value="Chromosome 1"/>
</dbReference>
<sequence>MSRGVGRFKRFGAVTTEFVNKRIIIKRRRSTCAIGSAVLSLQRTCLCETFQSASGSVPVSRSCGSTVIAAAVVVVVVNNCSSGNDSSSNRGSSSSSSNSSTGMRCKSGKSHGRLHARVGGLQYYTKPSKTLSPGTSSQPTRVPTNPRTAGTDNDIAGERT</sequence>
<accession>A0A9P0ITH2</accession>
<gene>
    <name evidence="2" type="ORF">APHIGO_LOCUS3115</name>
</gene>
<evidence type="ECO:0000313" key="3">
    <source>
        <dbReference type="Proteomes" id="UP001154329"/>
    </source>
</evidence>
<proteinExistence type="predicted"/>
<name>A0A9P0ITH2_APHGO</name>
<feature type="compositionally biased region" description="Basic residues" evidence="1">
    <location>
        <begin position="106"/>
        <end position="116"/>
    </location>
</feature>
<dbReference type="EMBL" id="OU899034">
    <property type="protein sequence ID" value="CAH1715291.1"/>
    <property type="molecule type" value="Genomic_DNA"/>
</dbReference>
<keyword evidence="3" id="KW-1185">Reference proteome</keyword>
<organism evidence="2 3">
    <name type="scientific">Aphis gossypii</name>
    <name type="common">Cotton aphid</name>
    <dbReference type="NCBI Taxonomy" id="80765"/>
    <lineage>
        <taxon>Eukaryota</taxon>
        <taxon>Metazoa</taxon>
        <taxon>Ecdysozoa</taxon>
        <taxon>Arthropoda</taxon>
        <taxon>Hexapoda</taxon>
        <taxon>Insecta</taxon>
        <taxon>Pterygota</taxon>
        <taxon>Neoptera</taxon>
        <taxon>Paraneoptera</taxon>
        <taxon>Hemiptera</taxon>
        <taxon>Sternorrhyncha</taxon>
        <taxon>Aphidomorpha</taxon>
        <taxon>Aphidoidea</taxon>
        <taxon>Aphididae</taxon>
        <taxon>Aphidini</taxon>
        <taxon>Aphis</taxon>
        <taxon>Aphis</taxon>
    </lineage>
</organism>
<evidence type="ECO:0000256" key="1">
    <source>
        <dbReference type="SAM" id="MobiDB-lite"/>
    </source>
</evidence>
<reference evidence="2" key="2">
    <citation type="submission" date="2022-10" db="EMBL/GenBank/DDBJ databases">
        <authorList>
            <consortium name="ENA_rothamsted_submissions"/>
            <consortium name="culmorum"/>
            <person name="King R."/>
        </authorList>
    </citation>
    <scope>NUCLEOTIDE SEQUENCE</scope>
</reference>
<feature type="region of interest" description="Disordered" evidence="1">
    <location>
        <begin position="81"/>
        <end position="160"/>
    </location>
</feature>
<feature type="compositionally biased region" description="Low complexity" evidence="1">
    <location>
        <begin position="81"/>
        <end position="100"/>
    </location>
</feature>
<protein>
    <submittedName>
        <fullName evidence="2">Uncharacterized protein</fullName>
    </submittedName>
</protein>
<feature type="compositionally biased region" description="Polar residues" evidence="1">
    <location>
        <begin position="125"/>
        <end position="151"/>
    </location>
</feature>
<dbReference type="AlphaFoldDB" id="A0A9P0ITH2"/>
<reference evidence="2" key="1">
    <citation type="submission" date="2022-02" db="EMBL/GenBank/DDBJ databases">
        <authorList>
            <person name="King R."/>
        </authorList>
    </citation>
    <scope>NUCLEOTIDE SEQUENCE</scope>
</reference>
<evidence type="ECO:0000313" key="2">
    <source>
        <dbReference type="EMBL" id="CAH1715291.1"/>
    </source>
</evidence>